<organism evidence="9 10">
    <name type="scientific">candidate division WWE3 bacterium CG_4_10_14_0_2_um_filter_42_7</name>
    <dbReference type="NCBI Taxonomy" id="1975073"/>
    <lineage>
        <taxon>Bacteria</taxon>
        <taxon>Katanobacteria</taxon>
    </lineage>
</organism>
<evidence type="ECO:0000256" key="3">
    <source>
        <dbReference type="ARBA" id="ARBA00022759"/>
    </source>
</evidence>
<dbReference type="PANTHER" id="PTHR42648">
    <property type="entry name" value="TRANSPOSASE, PUTATIVE-RELATED"/>
    <property type="match status" value="1"/>
</dbReference>
<keyword evidence="6" id="KW-0229">DNA integration</keyword>
<evidence type="ECO:0000313" key="10">
    <source>
        <dbReference type="Proteomes" id="UP000229915"/>
    </source>
</evidence>
<dbReference type="InterPro" id="IPR036397">
    <property type="entry name" value="RNaseH_sf"/>
</dbReference>
<dbReference type="PROSITE" id="PS50994">
    <property type="entry name" value="INTEGRASE"/>
    <property type="match status" value="1"/>
</dbReference>
<sequence length="369" mass="42630">MIRYNVKGTGPVRTHFVGKWIKGYGSFMKFLHNFNTLDHSSIAKKRLEVLSFFEKHGVLATVDAFKVSRSTIYSWKRALKLSKHDLSSLIPKSTRPSTVRQMAVDEEVLSFIRNLRENNYRLGKVKIKILLDAYCDEHPVKIKKISVSQVGKIIKRHNLSYPETRAYHASIHGRIPGASKALLKAKKRVRVTKGSRSTFPGEQLQIDSVARFDFGTKRYIITAIDLFSRFSFAMAYKSLSSRTSLDFFQKLEKVTPYKISSVKTDNGLEFLGEFDLYLTERKITHFFSYPRTPKSNSFIERFNRTLQEEFVEENSDTLKQTTIFNHKLIDYLLYYNQVRPHQSLSYQTPLGFLVSSSVLSRMSVSNTKT</sequence>
<dbReference type="GO" id="GO:0006310">
    <property type="term" value="P:DNA recombination"/>
    <property type="evidence" value="ECO:0007669"/>
    <property type="project" value="UniProtKB-KW"/>
</dbReference>
<name>A0A2M7TCN3_UNCKA</name>
<dbReference type="Pfam" id="PF13683">
    <property type="entry name" value="rve_3"/>
    <property type="match status" value="1"/>
</dbReference>
<dbReference type="PANTHER" id="PTHR42648:SF11">
    <property type="entry name" value="TRANSPOSON TY4-P GAG-POL POLYPROTEIN"/>
    <property type="match status" value="1"/>
</dbReference>
<accession>A0A2M7TCN3</accession>
<evidence type="ECO:0000313" key="9">
    <source>
        <dbReference type="EMBL" id="PIZ43158.1"/>
    </source>
</evidence>
<proteinExistence type="predicted"/>
<dbReference type="GO" id="GO:0015074">
    <property type="term" value="P:DNA integration"/>
    <property type="evidence" value="ECO:0007669"/>
    <property type="project" value="UniProtKB-KW"/>
</dbReference>
<evidence type="ECO:0000256" key="5">
    <source>
        <dbReference type="ARBA" id="ARBA00022842"/>
    </source>
</evidence>
<dbReference type="InterPro" id="IPR039537">
    <property type="entry name" value="Retrotran_Ty1/copia-like"/>
</dbReference>
<dbReference type="GO" id="GO:0046872">
    <property type="term" value="F:metal ion binding"/>
    <property type="evidence" value="ECO:0007669"/>
    <property type="project" value="UniProtKB-KW"/>
</dbReference>
<evidence type="ECO:0000259" key="8">
    <source>
        <dbReference type="PROSITE" id="PS50994"/>
    </source>
</evidence>
<keyword evidence="7" id="KW-0233">DNA recombination</keyword>
<protein>
    <recommendedName>
        <fullName evidence="8">Integrase catalytic domain-containing protein</fullName>
    </recommendedName>
</protein>
<keyword evidence="1" id="KW-0540">Nuclease</keyword>
<evidence type="ECO:0000256" key="7">
    <source>
        <dbReference type="ARBA" id="ARBA00023172"/>
    </source>
</evidence>
<dbReference type="GO" id="GO:0004519">
    <property type="term" value="F:endonuclease activity"/>
    <property type="evidence" value="ECO:0007669"/>
    <property type="project" value="UniProtKB-KW"/>
</dbReference>
<dbReference type="SUPFAM" id="SSF53098">
    <property type="entry name" value="Ribonuclease H-like"/>
    <property type="match status" value="1"/>
</dbReference>
<dbReference type="Gene3D" id="3.30.420.10">
    <property type="entry name" value="Ribonuclease H-like superfamily/Ribonuclease H"/>
    <property type="match status" value="1"/>
</dbReference>
<keyword evidence="5" id="KW-0460">Magnesium</keyword>
<keyword evidence="3" id="KW-0255">Endonuclease</keyword>
<dbReference type="Proteomes" id="UP000229915">
    <property type="component" value="Unassembled WGS sequence"/>
</dbReference>
<dbReference type="InterPro" id="IPR012337">
    <property type="entry name" value="RNaseH-like_sf"/>
</dbReference>
<dbReference type="EMBL" id="PFNK01000056">
    <property type="protein sequence ID" value="PIZ43158.1"/>
    <property type="molecule type" value="Genomic_DNA"/>
</dbReference>
<evidence type="ECO:0000256" key="1">
    <source>
        <dbReference type="ARBA" id="ARBA00022722"/>
    </source>
</evidence>
<evidence type="ECO:0000256" key="2">
    <source>
        <dbReference type="ARBA" id="ARBA00022723"/>
    </source>
</evidence>
<dbReference type="GO" id="GO:0003676">
    <property type="term" value="F:nucleic acid binding"/>
    <property type="evidence" value="ECO:0007669"/>
    <property type="project" value="InterPro"/>
</dbReference>
<keyword evidence="4" id="KW-0378">Hydrolase</keyword>
<evidence type="ECO:0000256" key="6">
    <source>
        <dbReference type="ARBA" id="ARBA00022908"/>
    </source>
</evidence>
<keyword evidence="2" id="KW-0479">Metal-binding</keyword>
<feature type="domain" description="Integrase catalytic" evidence="8">
    <location>
        <begin position="196"/>
        <end position="357"/>
    </location>
</feature>
<reference evidence="10" key="1">
    <citation type="submission" date="2017-09" db="EMBL/GenBank/DDBJ databases">
        <title>Depth-based differentiation of microbial function through sediment-hosted aquifers and enrichment of novel symbionts in the deep terrestrial subsurface.</title>
        <authorList>
            <person name="Probst A.J."/>
            <person name="Ladd B."/>
            <person name="Jarett J.K."/>
            <person name="Geller-Mcgrath D.E."/>
            <person name="Sieber C.M.K."/>
            <person name="Emerson J.B."/>
            <person name="Anantharaman K."/>
            <person name="Thomas B.C."/>
            <person name="Malmstrom R."/>
            <person name="Stieglmeier M."/>
            <person name="Klingl A."/>
            <person name="Woyke T."/>
            <person name="Ryan C.M."/>
            <person name="Banfield J.F."/>
        </authorList>
    </citation>
    <scope>NUCLEOTIDE SEQUENCE [LARGE SCALE GENOMIC DNA]</scope>
</reference>
<gene>
    <name evidence="9" type="ORF">COY33_02090</name>
</gene>
<comment type="caution">
    <text evidence="9">The sequence shown here is derived from an EMBL/GenBank/DDBJ whole genome shotgun (WGS) entry which is preliminary data.</text>
</comment>
<evidence type="ECO:0000256" key="4">
    <source>
        <dbReference type="ARBA" id="ARBA00022801"/>
    </source>
</evidence>
<dbReference type="AlphaFoldDB" id="A0A2M7TCN3"/>
<dbReference type="InterPro" id="IPR001584">
    <property type="entry name" value="Integrase_cat-core"/>
</dbReference>
<dbReference type="GO" id="GO:0016787">
    <property type="term" value="F:hydrolase activity"/>
    <property type="evidence" value="ECO:0007669"/>
    <property type="project" value="UniProtKB-KW"/>
</dbReference>